<dbReference type="InterPro" id="IPR021436">
    <property type="entry name" value="DUF3085"/>
</dbReference>
<sequence length="157" mass="17065">MGGRLTFNVAEVRTLIEHAKRAPDRAASMADLFNPHYHKGGKVVIKNGWPDEGNLVRSQIPAGLWLVKDHGVYLMSNGMPALKVESDKPNNRVAYAAEAAPVQGNFDNWYDNAKRIMGGDDCVITLPLTMLEPVIAAKGDNAKIVLKVTAKNISVVS</sequence>
<dbReference type="Pfam" id="PF11284">
    <property type="entry name" value="DUF3085"/>
    <property type="match status" value="1"/>
</dbReference>
<evidence type="ECO:0000313" key="2">
    <source>
        <dbReference type="Proteomes" id="UP000887300"/>
    </source>
</evidence>
<protein>
    <submittedName>
        <fullName evidence="1">DUF3085 domain-containing protein</fullName>
    </submittedName>
</protein>
<evidence type="ECO:0000313" key="1">
    <source>
        <dbReference type="EMBL" id="MBU2724902.1"/>
    </source>
</evidence>
<comment type="caution">
    <text evidence="1">The sequence shown here is derived from an EMBL/GenBank/DDBJ whole genome shotgun (WGS) entry which is preliminary data.</text>
</comment>
<organism evidence="1 2">
    <name type="scientific">Acidithiobacillus ferridurans</name>
    <dbReference type="NCBI Taxonomy" id="1232575"/>
    <lineage>
        <taxon>Bacteria</taxon>
        <taxon>Pseudomonadati</taxon>
        <taxon>Pseudomonadota</taxon>
        <taxon>Acidithiobacillia</taxon>
        <taxon>Acidithiobacillales</taxon>
        <taxon>Acidithiobacillaceae</taxon>
        <taxon>Acidithiobacillus</taxon>
    </lineage>
</organism>
<proteinExistence type="predicted"/>
<dbReference type="AlphaFoldDB" id="A0A8X8GEJ7"/>
<dbReference type="RefSeq" id="WP_215886043.1">
    <property type="nucleotide sequence ID" value="NZ_CP134225.1"/>
</dbReference>
<dbReference type="EMBL" id="JABBHS010000534">
    <property type="protein sequence ID" value="MBU2724902.1"/>
    <property type="molecule type" value="Genomic_DNA"/>
</dbReference>
<dbReference type="Proteomes" id="UP000887300">
    <property type="component" value="Unassembled WGS sequence"/>
</dbReference>
<gene>
    <name evidence="1" type="ORF">HF568_17270</name>
</gene>
<reference evidence="1" key="1">
    <citation type="journal article" date="2021" name="ISME J.">
        <title>Genomic evolution of the class Acidithiobacillia: deep-branching Proteobacteria living in extreme acidic conditions.</title>
        <authorList>
            <person name="Moya-Beltran A."/>
            <person name="Beard S."/>
            <person name="Rojas-Villalobos C."/>
            <person name="Issotta F."/>
            <person name="Gallardo Y."/>
            <person name="Ulloa R."/>
            <person name="Giaveno A."/>
            <person name="Degli Esposti M."/>
            <person name="Johnson D.B."/>
            <person name="Quatrini R."/>
        </authorList>
    </citation>
    <scope>NUCLEOTIDE SEQUENCE</scope>
    <source>
        <strain evidence="1">DSM 583</strain>
    </source>
</reference>
<name>A0A8X8GEJ7_ACIFI</name>
<accession>A0A8X8GEJ7</accession>